<dbReference type="PRINTS" id="PR00463">
    <property type="entry name" value="EP450I"/>
</dbReference>
<protein>
    <submittedName>
        <fullName evidence="10">Cytochrome P450</fullName>
    </submittedName>
</protein>
<dbReference type="GO" id="GO:0004497">
    <property type="term" value="F:monooxygenase activity"/>
    <property type="evidence" value="ECO:0007669"/>
    <property type="project" value="UniProtKB-KW"/>
</dbReference>
<dbReference type="InterPro" id="IPR002401">
    <property type="entry name" value="Cyt_P450_E_grp-I"/>
</dbReference>
<evidence type="ECO:0000313" key="10">
    <source>
        <dbReference type="EMBL" id="AIR93633.1"/>
    </source>
</evidence>
<name>A0A1L1WKQ1_CATRO</name>
<evidence type="ECO:0000256" key="5">
    <source>
        <dbReference type="ARBA" id="ARBA00023004"/>
    </source>
</evidence>
<dbReference type="InterPro" id="IPR036396">
    <property type="entry name" value="Cyt_P450_sf"/>
</dbReference>
<evidence type="ECO:0000256" key="6">
    <source>
        <dbReference type="ARBA" id="ARBA00023033"/>
    </source>
</evidence>
<evidence type="ECO:0000256" key="3">
    <source>
        <dbReference type="ARBA" id="ARBA00022723"/>
    </source>
</evidence>
<dbReference type="InterPro" id="IPR017972">
    <property type="entry name" value="Cyt_P450_CS"/>
</dbReference>
<dbReference type="CDD" id="cd20653">
    <property type="entry name" value="CYP81"/>
    <property type="match status" value="1"/>
</dbReference>
<keyword evidence="2 7" id="KW-0349">Heme</keyword>
<comment type="similarity">
    <text evidence="1 8">Belongs to the cytochrome P450 family.</text>
</comment>
<evidence type="ECO:0000256" key="9">
    <source>
        <dbReference type="SAM" id="Phobius"/>
    </source>
</evidence>
<sequence length="497" mass="57186">MDSNFNSSTLLLLITTMIIIIIFSLNFLNQKKKKKLPPSPPAFPIIGHLHLLKGQLHRDLQALSGKYGPIMYLKFGCRPTLVISSPSIAEECLTKNDIILANRPNFLFSKHFAYNSSTIGSAPYGDHWRNLRRISTIHIFSSLSVHNSSGIWTEEIRLNVQKLGKKSNSDTEIWKEVDLSCLLQDIVRDVIMRMVCGNRWPPEADMFKIFSSLMNICDYIPILGWIGFGGIEKKIKKLQAKRDKFLQDLVDEGRRNRESFSKMDEQKRKTIVQVLLSLQEAEPEFYSDNVVKAMILTMFSAGTDTSTLTMQWAMSLLLNYPEVLEKARNEIDKQIGQERLLEDSDFAKLPYLRCIINETLRLFPVAPLLVPHFSSKECTINGYKISRDTTIMINAWAIHRDPKVWEDPLKFKPERFEEIDEGFRFIPFGKGRRSCPGNTMTLRFVALALGTFIQCFEWKRLGREMVDLEEKSGLTMHKVKPLVALYRPRPSMINFVP</sequence>
<dbReference type="FunFam" id="1.10.630.10:FF:000081">
    <property type="entry name" value="Cytochrome P450 CYP81N5"/>
    <property type="match status" value="1"/>
</dbReference>
<evidence type="ECO:0000256" key="4">
    <source>
        <dbReference type="ARBA" id="ARBA00023002"/>
    </source>
</evidence>
<gene>
    <name evidence="10" type="primary">CYP81Z3</name>
</gene>
<keyword evidence="9" id="KW-0472">Membrane</keyword>
<dbReference type="PRINTS" id="PR00385">
    <property type="entry name" value="P450"/>
</dbReference>
<comment type="cofactor">
    <cofactor evidence="7">
        <name>heme</name>
        <dbReference type="ChEBI" id="CHEBI:30413"/>
    </cofactor>
</comment>
<keyword evidence="5 7" id="KW-0408">Iron</keyword>
<keyword evidence="9" id="KW-1133">Transmembrane helix</keyword>
<proteinExistence type="evidence at transcript level"/>
<dbReference type="Gene3D" id="1.10.630.10">
    <property type="entry name" value="Cytochrome P450"/>
    <property type="match status" value="1"/>
</dbReference>
<evidence type="ECO:0000256" key="7">
    <source>
        <dbReference type="PIRSR" id="PIRSR602401-1"/>
    </source>
</evidence>
<feature type="binding site" description="axial binding residue" evidence="7">
    <location>
        <position position="435"/>
    </location>
    <ligand>
        <name>heme</name>
        <dbReference type="ChEBI" id="CHEBI:30413"/>
    </ligand>
    <ligandPart>
        <name>Fe</name>
        <dbReference type="ChEBI" id="CHEBI:18248"/>
    </ligandPart>
</feature>
<accession>A0A1L1WKQ1</accession>
<keyword evidence="4 8" id="KW-0560">Oxidoreductase</keyword>
<feature type="transmembrane region" description="Helical" evidence="9">
    <location>
        <begin position="6"/>
        <end position="28"/>
    </location>
</feature>
<dbReference type="PROSITE" id="PS00086">
    <property type="entry name" value="CYTOCHROME_P450"/>
    <property type="match status" value="1"/>
</dbReference>
<evidence type="ECO:0000256" key="1">
    <source>
        <dbReference type="ARBA" id="ARBA00010617"/>
    </source>
</evidence>
<dbReference type="AlphaFoldDB" id="A0A1L1WKQ1"/>
<dbReference type="EMBL" id="KF769132">
    <property type="protein sequence ID" value="AIR93633.1"/>
    <property type="molecule type" value="mRNA"/>
</dbReference>
<keyword evidence="9" id="KW-0812">Transmembrane</keyword>
<dbReference type="GO" id="GO:0016705">
    <property type="term" value="F:oxidoreductase activity, acting on paired donors, with incorporation or reduction of molecular oxygen"/>
    <property type="evidence" value="ECO:0007669"/>
    <property type="project" value="InterPro"/>
</dbReference>
<dbReference type="GO" id="GO:0020037">
    <property type="term" value="F:heme binding"/>
    <property type="evidence" value="ECO:0007669"/>
    <property type="project" value="InterPro"/>
</dbReference>
<keyword evidence="3 7" id="KW-0479">Metal-binding</keyword>
<dbReference type="GO" id="GO:0005506">
    <property type="term" value="F:iron ion binding"/>
    <property type="evidence" value="ECO:0007669"/>
    <property type="project" value="InterPro"/>
</dbReference>
<dbReference type="PANTHER" id="PTHR47947:SF13">
    <property type="entry name" value="CYTOCHROME P450, FAMILY 81, SUBFAMILY K, POLYPEPTIDE 1-RELATED"/>
    <property type="match status" value="1"/>
</dbReference>
<reference evidence="10" key="1">
    <citation type="submission" date="2013-10" db="EMBL/GenBank/DDBJ databases">
        <title>Cytochrome P450 in Catharanthus roseus.</title>
        <authorList>
            <person name="Salim V."/>
            <person name="Yu F."/>
            <person name="Wiens B."/>
            <person name="De Luca V."/>
        </authorList>
    </citation>
    <scope>NUCLEOTIDE SEQUENCE</scope>
</reference>
<dbReference type="PANTHER" id="PTHR47947">
    <property type="entry name" value="CYTOCHROME P450 82C3-RELATED"/>
    <property type="match status" value="1"/>
</dbReference>
<dbReference type="Pfam" id="PF00067">
    <property type="entry name" value="p450"/>
    <property type="match status" value="1"/>
</dbReference>
<evidence type="ECO:0000256" key="8">
    <source>
        <dbReference type="RuleBase" id="RU000461"/>
    </source>
</evidence>
<dbReference type="SUPFAM" id="SSF48264">
    <property type="entry name" value="Cytochrome P450"/>
    <property type="match status" value="1"/>
</dbReference>
<dbReference type="InterPro" id="IPR050651">
    <property type="entry name" value="Plant_Cytochrome_P450_Monoox"/>
</dbReference>
<organism evidence="10">
    <name type="scientific">Catharanthus roseus</name>
    <name type="common">Madagascar periwinkle</name>
    <name type="synonym">Vinca rosea</name>
    <dbReference type="NCBI Taxonomy" id="4058"/>
    <lineage>
        <taxon>Eukaryota</taxon>
        <taxon>Viridiplantae</taxon>
        <taxon>Streptophyta</taxon>
        <taxon>Embryophyta</taxon>
        <taxon>Tracheophyta</taxon>
        <taxon>Spermatophyta</taxon>
        <taxon>Magnoliopsida</taxon>
        <taxon>eudicotyledons</taxon>
        <taxon>Gunneridae</taxon>
        <taxon>Pentapetalae</taxon>
        <taxon>asterids</taxon>
        <taxon>lamiids</taxon>
        <taxon>Gentianales</taxon>
        <taxon>Apocynaceae</taxon>
        <taxon>Rauvolfioideae</taxon>
        <taxon>Vinceae</taxon>
        <taxon>Catharanthinae</taxon>
        <taxon>Catharanthus</taxon>
    </lineage>
</organism>
<evidence type="ECO:0000256" key="2">
    <source>
        <dbReference type="ARBA" id="ARBA00022617"/>
    </source>
</evidence>
<dbReference type="InterPro" id="IPR001128">
    <property type="entry name" value="Cyt_P450"/>
</dbReference>
<keyword evidence="6 8" id="KW-0503">Monooxygenase</keyword>